<keyword evidence="4" id="KW-1185">Reference proteome</keyword>
<evidence type="ECO:0000256" key="2">
    <source>
        <dbReference type="SAM" id="Phobius"/>
    </source>
</evidence>
<feature type="region of interest" description="Disordered" evidence="1">
    <location>
        <begin position="41"/>
        <end position="65"/>
    </location>
</feature>
<evidence type="ECO:0000256" key="1">
    <source>
        <dbReference type="SAM" id="MobiDB-lite"/>
    </source>
</evidence>
<keyword evidence="2" id="KW-1133">Transmembrane helix</keyword>
<keyword evidence="2" id="KW-0812">Transmembrane</keyword>
<gene>
    <name evidence="3" type="ORF">GCM10022377_10430</name>
</gene>
<sequence length="140" mass="15423">MPEPAGSSDWLEELLRDVEARSAGQPDPLDREFAHEVADDLDGAEASSSSDVDKELKAAEANEAHDKNDLRQKFFRWAMWLITGALTVNAVGMFLYLISQWGRLSDTVMVGWFATTLVEVLGLGYVIANYLFDGRRAAGG</sequence>
<dbReference type="RefSeq" id="WP_344880917.1">
    <property type="nucleotide sequence ID" value="NZ_BAABCJ010000001.1"/>
</dbReference>
<feature type="compositionally biased region" description="Basic and acidic residues" evidence="1">
    <location>
        <begin position="51"/>
        <end position="65"/>
    </location>
</feature>
<protein>
    <recommendedName>
        <fullName evidence="5">2TM domain-containing protein</fullName>
    </recommendedName>
</protein>
<comment type="caution">
    <text evidence="3">The sequence shown here is derived from an EMBL/GenBank/DDBJ whole genome shotgun (WGS) entry which is preliminary data.</text>
</comment>
<accession>A0ABP7D0Y8</accession>
<dbReference type="Proteomes" id="UP001501536">
    <property type="component" value="Unassembled WGS sequence"/>
</dbReference>
<reference evidence="4" key="1">
    <citation type="journal article" date="2019" name="Int. J. Syst. Evol. Microbiol.">
        <title>The Global Catalogue of Microorganisms (GCM) 10K type strain sequencing project: providing services to taxonomists for standard genome sequencing and annotation.</title>
        <authorList>
            <consortium name="The Broad Institute Genomics Platform"/>
            <consortium name="The Broad Institute Genome Sequencing Center for Infectious Disease"/>
            <person name="Wu L."/>
            <person name="Ma J."/>
        </authorList>
    </citation>
    <scope>NUCLEOTIDE SEQUENCE [LARGE SCALE GENOMIC DNA]</scope>
    <source>
        <strain evidence="4">JCM 16961</strain>
    </source>
</reference>
<keyword evidence="2" id="KW-0472">Membrane</keyword>
<organism evidence="3 4">
    <name type="scientific">Zhihengliuella alba</name>
    <dbReference type="NCBI Taxonomy" id="547018"/>
    <lineage>
        <taxon>Bacteria</taxon>
        <taxon>Bacillati</taxon>
        <taxon>Actinomycetota</taxon>
        <taxon>Actinomycetes</taxon>
        <taxon>Micrococcales</taxon>
        <taxon>Micrococcaceae</taxon>
        <taxon>Zhihengliuella</taxon>
    </lineage>
</organism>
<dbReference type="EMBL" id="BAABCJ010000001">
    <property type="protein sequence ID" value="GAA3699344.1"/>
    <property type="molecule type" value="Genomic_DNA"/>
</dbReference>
<evidence type="ECO:0000313" key="3">
    <source>
        <dbReference type="EMBL" id="GAA3699344.1"/>
    </source>
</evidence>
<name>A0ABP7D0Y8_9MICC</name>
<evidence type="ECO:0008006" key="5">
    <source>
        <dbReference type="Google" id="ProtNLM"/>
    </source>
</evidence>
<proteinExistence type="predicted"/>
<evidence type="ECO:0000313" key="4">
    <source>
        <dbReference type="Proteomes" id="UP001501536"/>
    </source>
</evidence>
<feature type="transmembrane region" description="Helical" evidence="2">
    <location>
        <begin position="77"/>
        <end position="98"/>
    </location>
</feature>
<feature type="transmembrane region" description="Helical" evidence="2">
    <location>
        <begin position="110"/>
        <end position="132"/>
    </location>
</feature>